<keyword evidence="6" id="KW-0378">Hydrolase</keyword>
<keyword evidence="8" id="KW-0234">DNA repair</keyword>
<dbReference type="InterPro" id="IPR005135">
    <property type="entry name" value="Endo/exonuclease/phosphatase"/>
</dbReference>
<dbReference type="SUPFAM" id="SSF56219">
    <property type="entry name" value="DNase I-like"/>
    <property type="match status" value="1"/>
</dbReference>
<dbReference type="Proteomes" id="UP001302274">
    <property type="component" value="Unassembled WGS sequence"/>
</dbReference>
<evidence type="ECO:0000259" key="9">
    <source>
        <dbReference type="Pfam" id="PF03372"/>
    </source>
</evidence>
<reference evidence="10 11" key="1">
    <citation type="submission" date="2023-11" db="EMBL/GenBank/DDBJ databases">
        <title>A Novel Polar Bacteriovorax (B. antarcticus) Isolated from the Biocrust in Antarctica.</title>
        <authorList>
            <person name="Mun W."/>
            <person name="Choi S.Y."/>
            <person name="Mitchell R.J."/>
        </authorList>
    </citation>
    <scope>NUCLEOTIDE SEQUENCE [LARGE SCALE GENOMIC DNA]</scope>
    <source>
        <strain evidence="10 11">PP10</strain>
    </source>
</reference>
<sequence>MIPLRTCIVLILMFFISGIEAKETKTTFTITSFNIKFYAYHEDERRDPYLQDFLKKSIPASDLIVFEEIVNTSKIKNILPANWECLSYEAPYEGHQHVVICHSDRFKFVREPSDDNDIIDEVAGAKGSLRPAVTAIVTDKEGKALFRLVGVHLKASPEYSKTRLDQAAIIADYLKKVHSNLPVVIAGDFNTYFSPLNKETENDKDLILKAFNQGQLNVKLLSNDLFTFRSSYGQGQFDHFFVSDSMKATKPVKIFEMCNAESTTGEGLLNLAYYNEHISDHCPVSAEITL</sequence>
<comment type="cofactor">
    <cofactor evidence="2">
        <name>Mg(2+)</name>
        <dbReference type="ChEBI" id="CHEBI:18420"/>
    </cofactor>
</comment>
<dbReference type="EMBL" id="JAYGJQ010000002">
    <property type="protein sequence ID" value="MEA9357836.1"/>
    <property type="molecule type" value="Genomic_DNA"/>
</dbReference>
<evidence type="ECO:0000256" key="2">
    <source>
        <dbReference type="ARBA" id="ARBA00001946"/>
    </source>
</evidence>
<evidence type="ECO:0000256" key="8">
    <source>
        <dbReference type="ARBA" id="ARBA00023204"/>
    </source>
</evidence>
<evidence type="ECO:0000256" key="3">
    <source>
        <dbReference type="ARBA" id="ARBA00022722"/>
    </source>
</evidence>
<keyword evidence="11" id="KW-1185">Reference proteome</keyword>
<dbReference type="GO" id="GO:0004519">
    <property type="term" value="F:endonuclease activity"/>
    <property type="evidence" value="ECO:0007669"/>
    <property type="project" value="UniProtKB-KW"/>
</dbReference>
<evidence type="ECO:0000313" key="11">
    <source>
        <dbReference type="Proteomes" id="UP001302274"/>
    </source>
</evidence>
<keyword evidence="3" id="KW-0540">Nuclease</keyword>
<keyword evidence="7" id="KW-0460">Magnesium</keyword>
<protein>
    <submittedName>
        <fullName evidence="10">Endonuclease/exonuclease/phosphatase family protein</fullName>
    </submittedName>
</protein>
<feature type="domain" description="Endonuclease/exonuclease/phosphatase" evidence="9">
    <location>
        <begin position="32"/>
        <end position="252"/>
    </location>
</feature>
<dbReference type="PANTHER" id="PTHR15822">
    <property type="entry name" value="TRAF AND TNF RECEPTOR-ASSOCIATED PROTEIN"/>
    <property type="match status" value="1"/>
</dbReference>
<dbReference type="InterPro" id="IPR036691">
    <property type="entry name" value="Endo/exonu/phosph_ase_sf"/>
</dbReference>
<dbReference type="RefSeq" id="WP_323578007.1">
    <property type="nucleotide sequence ID" value="NZ_JAYGJQ010000002.1"/>
</dbReference>
<comment type="cofactor">
    <cofactor evidence="1">
        <name>Mn(2+)</name>
        <dbReference type="ChEBI" id="CHEBI:29035"/>
    </cofactor>
</comment>
<gene>
    <name evidence="10" type="ORF">SHI21_16515</name>
</gene>
<evidence type="ECO:0000313" key="10">
    <source>
        <dbReference type="EMBL" id="MEA9357836.1"/>
    </source>
</evidence>
<evidence type="ECO:0000256" key="5">
    <source>
        <dbReference type="ARBA" id="ARBA00022763"/>
    </source>
</evidence>
<keyword evidence="10" id="KW-0255">Endonuclease</keyword>
<evidence type="ECO:0000256" key="7">
    <source>
        <dbReference type="ARBA" id="ARBA00022842"/>
    </source>
</evidence>
<keyword evidence="5" id="KW-0227">DNA damage</keyword>
<accession>A0ABU5VXP7</accession>
<evidence type="ECO:0000256" key="1">
    <source>
        <dbReference type="ARBA" id="ARBA00001936"/>
    </source>
</evidence>
<dbReference type="Gene3D" id="3.60.10.10">
    <property type="entry name" value="Endonuclease/exonuclease/phosphatase"/>
    <property type="match status" value="1"/>
</dbReference>
<dbReference type="InterPro" id="IPR051547">
    <property type="entry name" value="TDP2-like"/>
</dbReference>
<evidence type="ECO:0000256" key="4">
    <source>
        <dbReference type="ARBA" id="ARBA00022723"/>
    </source>
</evidence>
<name>A0ABU5VXP7_9BACT</name>
<keyword evidence="4" id="KW-0479">Metal-binding</keyword>
<organism evidence="10 11">
    <name type="scientific">Bacteriovorax antarcticus</name>
    <dbReference type="NCBI Taxonomy" id="3088717"/>
    <lineage>
        <taxon>Bacteria</taxon>
        <taxon>Pseudomonadati</taxon>
        <taxon>Bdellovibrionota</taxon>
        <taxon>Bacteriovoracia</taxon>
        <taxon>Bacteriovoracales</taxon>
        <taxon>Bacteriovoracaceae</taxon>
        <taxon>Bacteriovorax</taxon>
    </lineage>
</organism>
<dbReference type="PANTHER" id="PTHR15822:SF4">
    <property type="entry name" value="TYROSYL-DNA PHOSPHODIESTERASE 2"/>
    <property type="match status" value="1"/>
</dbReference>
<proteinExistence type="predicted"/>
<comment type="caution">
    <text evidence="10">The sequence shown here is derived from an EMBL/GenBank/DDBJ whole genome shotgun (WGS) entry which is preliminary data.</text>
</comment>
<evidence type="ECO:0000256" key="6">
    <source>
        <dbReference type="ARBA" id="ARBA00022801"/>
    </source>
</evidence>
<dbReference type="Pfam" id="PF03372">
    <property type="entry name" value="Exo_endo_phos"/>
    <property type="match status" value="1"/>
</dbReference>